<dbReference type="EMBL" id="LR798421">
    <property type="protein sequence ID" value="CAB5230492.1"/>
    <property type="molecule type" value="Genomic_DNA"/>
</dbReference>
<sequence>MTQPNADRPPLQTITKNGIYMLRLSKPKAEKVRVWDDQTMSARLFFMTADGHCLSQSYGTKFTKSLAMMVGKMSGTFTSEFAGTTVEDYLAYVEKACGKTVETLVEVTEGAPYNGKPTYKYKLTWAKKGLTLTPPDSF</sequence>
<organism evidence="4">
    <name type="scientific">uncultured Caudovirales phage</name>
    <dbReference type="NCBI Taxonomy" id="2100421"/>
    <lineage>
        <taxon>Viruses</taxon>
        <taxon>Duplodnaviria</taxon>
        <taxon>Heunggongvirae</taxon>
        <taxon>Uroviricota</taxon>
        <taxon>Caudoviricetes</taxon>
        <taxon>Peduoviridae</taxon>
        <taxon>Maltschvirus</taxon>
        <taxon>Maltschvirus maltsch</taxon>
    </lineage>
</organism>
<gene>
    <name evidence="3" type="ORF">UFOVP1232_43</name>
    <name evidence="4" type="ORF">UFOVP1572_18</name>
    <name evidence="1" type="ORF">UFOVP644_29</name>
    <name evidence="2" type="ORF">UFOVP958_1</name>
</gene>
<proteinExistence type="predicted"/>
<reference evidence="4" key="1">
    <citation type="submission" date="2020-05" db="EMBL/GenBank/DDBJ databases">
        <authorList>
            <person name="Chiriac C."/>
            <person name="Salcher M."/>
            <person name="Ghai R."/>
            <person name="Kavagutti S V."/>
        </authorList>
    </citation>
    <scope>NUCLEOTIDE SEQUENCE</scope>
</reference>
<dbReference type="EMBL" id="LR796908">
    <property type="protein sequence ID" value="CAB4173616.1"/>
    <property type="molecule type" value="Genomic_DNA"/>
</dbReference>
<name>A0A6J7XGE9_9CAUD</name>
<accession>A0A6J7XGE9</accession>
<protein>
    <submittedName>
        <fullName evidence="4">Uncharacterized protein</fullName>
    </submittedName>
</protein>
<evidence type="ECO:0000313" key="3">
    <source>
        <dbReference type="EMBL" id="CAB4192595.1"/>
    </source>
</evidence>
<evidence type="ECO:0000313" key="4">
    <source>
        <dbReference type="EMBL" id="CAB5230492.1"/>
    </source>
</evidence>
<dbReference type="EMBL" id="LR797189">
    <property type="protein sequence ID" value="CAB4192595.1"/>
    <property type="molecule type" value="Genomic_DNA"/>
</dbReference>
<dbReference type="EMBL" id="LR796621">
    <property type="protein sequence ID" value="CAB4154742.1"/>
    <property type="molecule type" value="Genomic_DNA"/>
</dbReference>
<evidence type="ECO:0000313" key="1">
    <source>
        <dbReference type="EMBL" id="CAB4154742.1"/>
    </source>
</evidence>
<evidence type="ECO:0000313" key="2">
    <source>
        <dbReference type="EMBL" id="CAB4173616.1"/>
    </source>
</evidence>